<feature type="region of interest" description="Disordered" evidence="1">
    <location>
        <begin position="356"/>
        <end position="384"/>
    </location>
</feature>
<feature type="signal peptide" evidence="2">
    <location>
        <begin position="1"/>
        <end position="18"/>
    </location>
</feature>
<feature type="compositionally biased region" description="Low complexity" evidence="1">
    <location>
        <begin position="218"/>
        <end position="239"/>
    </location>
</feature>
<dbReference type="InterPro" id="IPR001353">
    <property type="entry name" value="Proteasome_sua/b"/>
</dbReference>
<dbReference type="Proteomes" id="UP000291116">
    <property type="component" value="Unassembled WGS sequence"/>
</dbReference>
<dbReference type="OrthoDB" id="268428at2759"/>
<dbReference type="GO" id="GO:0005839">
    <property type="term" value="C:proteasome core complex"/>
    <property type="evidence" value="ECO:0007669"/>
    <property type="project" value="InterPro"/>
</dbReference>
<dbReference type="EMBL" id="CAACVS010000442">
    <property type="protein sequence ID" value="VEU42475.1"/>
    <property type="molecule type" value="Genomic_DNA"/>
</dbReference>
<dbReference type="SUPFAM" id="SSF56235">
    <property type="entry name" value="N-terminal nucleophile aminohydrolases (Ntn hydrolases)"/>
    <property type="match status" value="2"/>
</dbReference>
<keyword evidence="2" id="KW-0732">Signal</keyword>
<dbReference type="InterPro" id="IPR029055">
    <property type="entry name" value="Ntn_hydrolases_N"/>
</dbReference>
<keyword evidence="4" id="KW-1185">Reference proteome</keyword>
<gene>
    <name evidence="3" type="ORF">PSNMU_V1.4_AUG-EV-PASAV3_0094370</name>
</gene>
<feature type="region of interest" description="Disordered" evidence="1">
    <location>
        <begin position="79"/>
        <end position="104"/>
    </location>
</feature>
<dbReference type="AlphaFoldDB" id="A0A448ZKC6"/>
<evidence type="ECO:0000256" key="1">
    <source>
        <dbReference type="SAM" id="MobiDB-lite"/>
    </source>
</evidence>
<feature type="chain" id="PRO_5019245646" description="Proteasome subunit beta" evidence="2">
    <location>
        <begin position="19"/>
        <end position="384"/>
    </location>
</feature>
<proteinExistence type="predicted"/>
<sequence>MPNTVVSWVLVVAAAAAAGCFRSGPFLVAEASSAAGTETLVGIVGKDFVLLGADSSVSQSIALTASNLDKIAPLADPFPDAYGDDGGSSSSAGNPGHSPDHHWKRRTQRRNGQLPIIAAAAGDAADSDRLLSYLRAIGSVEEYTNGGVGCDVRHVSLDDEESVEPSGGGRLRAGGGLDARSMAHLARRCIWEKLRSRTPYRICLLVAGMVARDGGRPGSTASDSSGAAAAGRTGPAFASQKVQKQVRQAWKAGPDTETGGDTAPSDQNGAPTGPYQPRLYWLDEYGSCQEIQYGAHGHGANFLLSLLDQNYRPDLTRAEAIRIMNECFEELRNRYVINSPEAPCIKCVDARGIRWLPPSVPPQTQRGRQGRTSQAAPKYENDNE</sequence>
<evidence type="ECO:0008006" key="5">
    <source>
        <dbReference type="Google" id="ProtNLM"/>
    </source>
</evidence>
<evidence type="ECO:0000313" key="4">
    <source>
        <dbReference type="Proteomes" id="UP000291116"/>
    </source>
</evidence>
<feature type="compositionally biased region" description="Low complexity" evidence="1">
    <location>
        <begin position="362"/>
        <end position="372"/>
    </location>
</feature>
<organism evidence="3 4">
    <name type="scientific">Pseudo-nitzschia multistriata</name>
    <dbReference type="NCBI Taxonomy" id="183589"/>
    <lineage>
        <taxon>Eukaryota</taxon>
        <taxon>Sar</taxon>
        <taxon>Stramenopiles</taxon>
        <taxon>Ochrophyta</taxon>
        <taxon>Bacillariophyta</taxon>
        <taxon>Bacillariophyceae</taxon>
        <taxon>Bacillariophycidae</taxon>
        <taxon>Bacillariales</taxon>
        <taxon>Bacillariaceae</taxon>
        <taxon>Pseudo-nitzschia</taxon>
    </lineage>
</organism>
<name>A0A448ZKC6_9STRA</name>
<feature type="region of interest" description="Disordered" evidence="1">
    <location>
        <begin position="214"/>
        <end position="273"/>
    </location>
</feature>
<dbReference type="Gene3D" id="3.60.20.10">
    <property type="entry name" value="Glutamine Phosphoribosylpyrophosphate, subunit 1, domain 1"/>
    <property type="match status" value="1"/>
</dbReference>
<evidence type="ECO:0000313" key="3">
    <source>
        <dbReference type="EMBL" id="VEU42475.1"/>
    </source>
</evidence>
<evidence type="ECO:0000256" key="2">
    <source>
        <dbReference type="SAM" id="SignalP"/>
    </source>
</evidence>
<dbReference type="GO" id="GO:0051603">
    <property type="term" value="P:proteolysis involved in protein catabolic process"/>
    <property type="evidence" value="ECO:0007669"/>
    <property type="project" value="InterPro"/>
</dbReference>
<feature type="compositionally biased region" description="Low complexity" evidence="1">
    <location>
        <begin position="87"/>
        <end position="97"/>
    </location>
</feature>
<protein>
    <recommendedName>
        <fullName evidence="5">Proteasome subunit beta</fullName>
    </recommendedName>
</protein>
<accession>A0A448ZKC6</accession>
<dbReference type="Pfam" id="PF00227">
    <property type="entry name" value="Proteasome"/>
    <property type="match status" value="1"/>
</dbReference>
<reference evidence="3 4" key="1">
    <citation type="submission" date="2019-01" db="EMBL/GenBank/DDBJ databases">
        <authorList>
            <person name="Ferrante I. M."/>
        </authorList>
    </citation>
    <scope>NUCLEOTIDE SEQUENCE [LARGE SCALE GENOMIC DNA]</scope>
    <source>
        <strain evidence="3 4">B856</strain>
    </source>
</reference>